<dbReference type="Proteomes" id="UP000488956">
    <property type="component" value="Unassembled WGS sequence"/>
</dbReference>
<dbReference type="AlphaFoldDB" id="A0A6G0KP44"/>
<sequence length="142" mass="15462">MPTIMAFCAHCAKFFLCGSWYTGHGEPNTTISPSGGDLPVSTTFNGDTRPEFEFGRCAVQNVRGVLSRVTPEPQQKPTCEDHTPRHVHGGAVHALGRAIAGLVPRLSALPGHVRLQNTSTFSYSPPESVRRTWILQSNSFSK</sequence>
<comment type="caution">
    <text evidence="2">The sequence shown here is derived from an EMBL/GenBank/DDBJ whole genome shotgun (WGS) entry which is preliminary data.</text>
</comment>
<reference evidence="2 3" key="1">
    <citation type="submission" date="2018-09" db="EMBL/GenBank/DDBJ databases">
        <title>Genomic investigation of the strawberry pathogen Phytophthora fragariae indicates pathogenicity is determined by transcriptional variation in three key races.</title>
        <authorList>
            <person name="Adams T.M."/>
            <person name="Armitage A.D."/>
            <person name="Sobczyk M.K."/>
            <person name="Bates H.J."/>
            <person name="Dunwell J.M."/>
            <person name="Nellist C.F."/>
            <person name="Harrison R.J."/>
        </authorList>
    </citation>
    <scope>NUCLEOTIDE SEQUENCE [LARGE SCALE GENOMIC DNA]</scope>
    <source>
        <strain evidence="2 3">ONT-3</strain>
    </source>
</reference>
<proteinExistence type="predicted"/>
<evidence type="ECO:0008006" key="4">
    <source>
        <dbReference type="Google" id="ProtNLM"/>
    </source>
</evidence>
<feature type="signal peptide" evidence="1">
    <location>
        <begin position="1"/>
        <end position="25"/>
    </location>
</feature>
<evidence type="ECO:0000313" key="3">
    <source>
        <dbReference type="Proteomes" id="UP000488956"/>
    </source>
</evidence>
<evidence type="ECO:0000256" key="1">
    <source>
        <dbReference type="SAM" id="SignalP"/>
    </source>
</evidence>
<evidence type="ECO:0000313" key="2">
    <source>
        <dbReference type="EMBL" id="KAE9094478.1"/>
    </source>
</evidence>
<organism evidence="2 3">
    <name type="scientific">Phytophthora fragariae</name>
    <dbReference type="NCBI Taxonomy" id="53985"/>
    <lineage>
        <taxon>Eukaryota</taxon>
        <taxon>Sar</taxon>
        <taxon>Stramenopiles</taxon>
        <taxon>Oomycota</taxon>
        <taxon>Peronosporomycetes</taxon>
        <taxon>Peronosporales</taxon>
        <taxon>Peronosporaceae</taxon>
        <taxon>Phytophthora</taxon>
    </lineage>
</organism>
<accession>A0A6G0KP44</accession>
<name>A0A6G0KP44_9STRA</name>
<gene>
    <name evidence="2" type="ORF">PF010_g17091</name>
</gene>
<keyword evidence="1" id="KW-0732">Signal</keyword>
<protein>
    <recommendedName>
        <fullName evidence="4">Secreted protein</fullName>
    </recommendedName>
</protein>
<dbReference type="EMBL" id="QXFX01001210">
    <property type="protein sequence ID" value="KAE9094478.1"/>
    <property type="molecule type" value="Genomic_DNA"/>
</dbReference>
<feature type="chain" id="PRO_5026044828" description="Secreted protein" evidence="1">
    <location>
        <begin position="26"/>
        <end position="142"/>
    </location>
</feature>